<organism evidence="1 2">
    <name type="scientific">Parasedimentitalea maritima</name>
    <dbReference type="NCBI Taxonomy" id="2578117"/>
    <lineage>
        <taxon>Bacteria</taxon>
        <taxon>Pseudomonadati</taxon>
        <taxon>Pseudomonadota</taxon>
        <taxon>Alphaproteobacteria</taxon>
        <taxon>Rhodobacterales</taxon>
        <taxon>Paracoccaceae</taxon>
        <taxon>Parasedimentitalea</taxon>
    </lineage>
</organism>
<evidence type="ECO:0000313" key="2">
    <source>
        <dbReference type="Proteomes" id="UP000305041"/>
    </source>
</evidence>
<name>A0ABY2UP35_9RHOB</name>
<dbReference type="Proteomes" id="UP000305041">
    <property type="component" value="Unassembled WGS sequence"/>
</dbReference>
<comment type="caution">
    <text evidence="1">The sequence shown here is derived from an EMBL/GenBank/DDBJ whole genome shotgun (WGS) entry which is preliminary data.</text>
</comment>
<keyword evidence="2" id="KW-1185">Reference proteome</keyword>
<dbReference type="RefSeq" id="WP_138165069.1">
    <property type="nucleotide sequence ID" value="NZ_VAUA01000013.1"/>
</dbReference>
<evidence type="ECO:0000313" key="1">
    <source>
        <dbReference type="EMBL" id="TLP56428.1"/>
    </source>
</evidence>
<accession>A0ABY2UP35</accession>
<sequence>MAAKRLGAVGFLIIQGLKLAAPYSFGEKECVRAEIKYIARTNQEHDVLTVCLHFTKVAEANWRITTGIPKQTASTAPWLRVVLIGPW</sequence>
<dbReference type="EMBL" id="VAUA01000013">
    <property type="protein sequence ID" value="TLP56428.1"/>
    <property type="molecule type" value="Genomic_DNA"/>
</dbReference>
<protein>
    <submittedName>
        <fullName evidence="1">Uncharacterized protein</fullName>
    </submittedName>
</protein>
<gene>
    <name evidence="1" type="ORF">FEE96_20880</name>
</gene>
<reference evidence="1 2" key="1">
    <citation type="submission" date="2019-05" db="EMBL/GenBank/DDBJ databases">
        <title>Draft genome sequence of Pelagicola sp. DSW4-44.</title>
        <authorList>
            <person name="Oh J."/>
        </authorList>
    </citation>
    <scope>NUCLEOTIDE SEQUENCE [LARGE SCALE GENOMIC DNA]</scope>
    <source>
        <strain evidence="1 2">DSW4-44</strain>
    </source>
</reference>
<proteinExistence type="predicted"/>